<accession>A0A975S7F4</accession>
<proteinExistence type="predicted"/>
<dbReference type="KEGG" id="asun:KG104_05490"/>
<organism evidence="2 3">
    <name type="scientific">Arthrobacter sunyaminii</name>
    <dbReference type="NCBI Taxonomy" id="2816859"/>
    <lineage>
        <taxon>Bacteria</taxon>
        <taxon>Bacillati</taxon>
        <taxon>Actinomycetota</taxon>
        <taxon>Actinomycetes</taxon>
        <taxon>Micrococcales</taxon>
        <taxon>Micrococcaceae</taxon>
        <taxon>Arthrobacter</taxon>
    </lineage>
</organism>
<dbReference type="InterPro" id="IPR045598">
    <property type="entry name" value="DUF6457"/>
</dbReference>
<dbReference type="Pfam" id="PF20058">
    <property type="entry name" value="DUF6457"/>
    <property type="match status" value="1"/>
</dbReference>
<dbReference type="AlphaFoldDB" id="A0A975S7F4"/>
<evidence type="ECO:0000259" key="1">
    <source>
        <dbReference type="Pfam" id="PF20058"/>
    </source>
</evidence>
<keyword evidence="3" id="KW-1185">Reference proteome</keyword>
<protein>
    <recommendedName>
        <fullName evidence="1">DUF6457 domain-containing protein</fullName>
    </recommendedName>
</protein>
<dbReference type="Proteomes" id="UP000680588">
    <property type="component" value="Chromosome"/>
</dbReference>
<dbReference type="EMBL" id="CP076456">
    <property type="protein sequence ID" value="QWQ37214.1"/>
    <property type="molecule type" value="Genomic_DNA"/>
</dbReference>
<name>A0A975S7F4_9MICC</name>
<dbReference type="RefSeq" id="WP_104055286.1">
    <property type="nucleotide sequence ID" value="NZ_CP076456.1"/>
</dbReference>
<gene>
    <name evidence="2" type="ORF">KG104_05490</name>
</gene>
<sequence length="105" mass="11155">MSTNPGPEERNLSEWSRRLTQALQILDLEVDHKMLVDLAEESSENVGPHAGLISTFLVGYAAGLSKTSGRKAAEEAVQTAADTAFQLAATGLEGPEGEGWKDSAQ</sequence>
<evidence type="ECO:0000313" key="3">
    <source>
        <dbReference type="Proteomes" id="UP000680588"/>
    </source>
</evidence>
<reference evidence="2" key="1">
    <citation type="submission" date="2021-06" db="EMBL/GenBank/DDBJ databases">
        <title>Novel species in genus Arthrobacter.</title>
        <authorList>
            <person name="Zhang G."/>
        </authorList>
    </citation>
    <scope>NUCLEOTIDE SEQUENCE</scope>
    <source>
        <strain evidence="2">Zg-ZUI122</strain>
    </source>
</reference>
<feature type="domain" description="DUF6457" evidence="1">
    <location>
        <begin position="8"/>
        <end position="87"/>
    </location>
</feature>
<evidence type="ECO:0000313" key="2">
    <source>
        <dbReference type="EMBL" id="QWQ37214.1"/>
    </source>
</evidence>